<organism evidence="1 2">
    <name type="scientific">Senna tora</name>
    <dbReference type="NCBI Taxonomy" id="362788"/>
    <lineage>
        <taxon>Eukaryota</taxon>
        <taxon>Viridiplantae</taxon>
        <taxon>Streptophyta</taxon>
        <taxon>Embryophyta</taxon>
        <taxon>Tracheophyta</taxon>
        <taxon>Spermatophyta</taxon>
        <taxon>Magnoliopsida</taxon>
        <taxon>eudicotyledons</taxon>
        <taxon>Gunneridae</taxon>
        <taxon>Pentapetalae</taxon>
        <taxon>rosids</taxon>
        <taxon>fabids</taxon>
        <taxon>Fabales</taxon>
        <taxon>Fabaceae</taxon>
        <taxon>Caesalpinioideae</taxon>
        <taxon>Cassia clade</taxon>
        <taxon>Senna</taxon>
    </lineage>
</organism>
<protein>
    <submittedName>
        <fullName evidence="1">Uncharacterized protein</fullName>
    </submittedName>
</protein>
<gene>
    <name evidence="1" type="ORF">G2W53_010755</name>
</gene>
<evidence type="ECO:0000313" key="2">
    <source>
        <dbReference type="Proteomes" id="UP000634136"/>
    </source>
</evidence>
<dbReference type="EMBL" id="JAAIUW010000004">
    <property type="protein sequence ID" value="KAF7835896.1"/>
    <property type="molecule type" value="Genomic_DNA"/>
</dbReference>
<accession>A0A834X0G9</accession>
<comment type="caution">
    <text evidence="1">The sequence shown here is derived from an EMBL/GenBank/DDBJ whole genome shotgun (WGS) entry which is preliminary data.</text>
</comment>
<evidence type="ECO:0000313" key="1">
    <source>
        <dbReference type="EMBL" id="KAF7835896.1"/>
    </source>
</evidence>
<dbReference type="Proteomes" id="UP000634136">
    <property type="component" value="Unassembled WGS sequence"/>
</dbReference>
<name>A0A834X0G9_9FABA</name>
<keyword evidence="2" id="KW-1185">Reference proteome</keyword>
<proteinExistence type="predicted"/>
<sequence>MEVKDEATLMLIHGALRLTTAVMVANGKQRW</sequence>
<reference evidence="1" key="1">
    <citation type="submission" date="2020-09" db="EMBL/GenBank/DDBJ databases">
        <title>Genome-Enabled Discovery of Anthraquinone Biosynthesis in Senna tora.</title>
        <authorList>
            <person name="Kang S.-H."/>
            <person name="Pandey R.P."/>
            <person name="Lee C.-M."/>
            <person name="Sim J.-S."/>
            <person name="Jeong J.-T."/>
            <person name="Choi B.-S."/>
            <person name="Jung M."/>
            <person name="Ginzburg D."/>
            <person name="Zhao K."/>
            <person name="Won S.Y."/>
            <person name="Oh T.-J."/>
            <person name="Yu Y."/>
            <person name="Kim N.-H."/>
            <person name="Lee O.R."/>
            <person name="Lee T.-H."/>
            <person name="Bashyal P."/>
            <person name="Kim T.-S."/>
            <person name="Lee W.-H."/>
            <person name="Kawkins C."/>
            <person name="Kim C.-K."/>
            <person name="Kim J.S."/>
            <person name="Ahn B.O."/>
            <person name="Rhee S.Y."/>
            <person name="Sohng J.K."/>
        </authorList>
    </citation>
    <scope>NUCLEOTIDE SEQUENCE</scope>
    <source>
        <tissue evidence="1">Leaf</tissue>
    </source>
</reference>
<dbReference type="AlphaFoldDB" id="A0A834X0G9"/>